<evidence type="ECO:0000256" key="1">
    <source>
        <dbReference type="ARBA" id="ARBA00022491"/>
    </source>
</evidence>
<dbReference type="InterPro" id="IPR000843">
    <property type="entry name" value="HTH_LacI"/>
</dbReference>
<dbReference type="Pfam" id="PF13377">
    <property type="entry name" value="Peripla_BP_3"/>
    <property type="match status" value="1"/>
</dbReference>
<dbReference type="GO" id="GO:0000976">
    <property type="term" value="F:transcription cis-regulatory region binding"/>
    <property type="evidence" value="ECO:0007669"/>
    <property type="project" value="TreeGrafter"/>
</dbReference>
<evidence type="ECO:0000256" key="4">
    <source>
        <dbReference type="ARBA" id="ARBA00023163"/>
    </source>
</evidence>
<evidence type="ECO:0000256" key="3">
    <source>
        <dbReference type="ARBA" id="ARBA00023125"/>
    </source>
</evidence>
<dbReference type="AlphaFoldDB" id="A0A174SHI4"/>
<reference evidence="7 8" key="1">
    <citation type="submission" date="2015-09" db="EMBL/GenBank/DDBJ databases">
        <authorList>
            <consortium name="Pathogen Informatics"/>
        </authorList>
    </citation>
    <scope>NUCLEOTIDE SEQUENCE [LARGE SCALE GENOMIC DNA]</scope>
    <source>
        <strain evidence="7 8">2789STDY5834911</strain>
    </source>
</reference>
<gene>
    <name evidence="7" type="primary">ccpA_3</name>
    <name evidence="7" type="ORF">ERS852523_03433</name>
</gene>
<name>A0A174SHI4_9FIRM</name>
<dbReference type="Gene3D" id="1.10.260.40">
    <property type="entry name" value="lambda repressor-like DNA-binding domains"/>
    <property type="match status" value="1"/>
</dbReference>
<dbReference type="SMART" id="SM00354">
    <property type="entry name" value="HTH_LACI"/>
    <property type="match status" value="1"/>
</dbReference>
<evidence type="ECO:0000256" key="2">
    <source>
        <dbReference type="ARBA" id="ARBA00023015"/>
    </source>
</evidence>
<accession>A0A174SHI4</accession>
<dbReference type="PROSITE" id="PS50932">
    <property type="entry name" value="HTH_LACI_2"/>
    <property type="match status" value="1"/>
</dbReference>
<dbReference type="PRINTS" id="PR00036">
    <property type="entry name" value="HTHLACI"/>
</dbReference>
<dbReference type="InterPro" id="IPR010982">
    <property type="entry name" value="Lambda_DNA-bd_dom_sf"/>
</dbReference>
<dbReference type="RefSeq" id="WP_242860535.1">
    <property type="nucleotide sequence ID" value="NZ_CZAW01000049.1"/>
</dbReference>
<evidence type="ECO:0000313" key="8">
    <source>
        <dbReference type="Proteomes" id="UP000095712"/>
    </source>
</evidence>
<keyword evidence="3" id="KW-0238">DNA-binding</keyword>
<dbReference type="PROSITE" id="PS50943">
    <property type="entry name" value="HTH_CROC1"/>
    <property type="match status" value="1"/>
</dbReference>
<sequence length="350" mass="39119">MNSNYYVTVKSNNRTGKVSMASIRDVARRAGVGVGTVSRVINGNGYVSADTKKKIEKAIEELEYTPNELARNLFRNKTGIVGILVPDVDHPFFSSYVRQTEAALYEVGYKTLISSTIGVSNREEEFLDMLDRNMVDGIIAGSHTLEGEKYLKRKHAIISFDRDFGPEIPMIGSDHVTGGRLAAEVLIRNKCKKVLNIFGVSPNIVANDKHTVLKKTLEKQGIEVVDMILEWNRFGHEDYWESARKVMETFDGIDGVFGTDQPVLNIMHLALKAGIKIPEELKIVTYDGTDISRLVYPEATSIRQNIKMLAELSANSVVDLIENRRPVPNKQIIPVELYQGQTTYPVDTAI</sequence>
<dbReference type="InterPro" id="IPR046335">
    <property type="entry name" value="LacI/GalR-like_sensor"/>
</dbReference>
<dbReference type="GO" id="GO:0003700">
    <property type="term" value="F:DNA-binding transcription factor activity"/>
    <property type="evidence" value="ECO:0007669"/>
    <property type="project" value="TreeGrafter"/>
</dbReference>
<dbReference type="InterPro" id="IPR001387">
    <property type="entry name" value="Cro/C1-type_HTH"/>
</dbReference>
<dbReference type="InterPro" id="IPR028082">
    <property type="entry name" value="Peripla_BP_I"/>
</dbReference>
<dbReference type="Gene3D" id="3.40.50.2300">
    <property type="match status" value="2"/>
</dbReference>
<evidence type="ECO:0000259" key="6">
    <source>
        <dbReference type="PROSITE" id="PS50943"/>
    </source>
</evidence>
<keyword evidence="2" id="KW-0805">Transcription regulation</keyword>
<dbReference type="CDD" id="cd06291">
    <property type="entry name" value="PBP1_Qymf-like"/>
    <property type="match status" value="1"/>
</dbReference>
<dbReference type="Proteomes" id="UP000095712">
    <property type="component" value="Unassembled WGS sequence"/>
</dbReference>
<evidence type="ECO:0000313" key="7">
    <source>
        <dbReference type="EMBL" id="CUP96076.1"/>
    </source>
</evidence>
<feature type="domain" description="HTH lacI-type" evidence="5">
    <location>
        <begin position="21"/>
        <end position="75"/>
    </location>
</feature>
<dbReference type="PANTHER" id="PTHR30146:SF95">
    <property type="entry name" value="RIBOSE OPERON REPRESSOR"/>
    <property type="match status" value="1"/>
</dbReference>
<evidence type="ECO:0000259" key="5">
    <source>
        <dbReference type="PROSITE" id="PS50932"/>
    </source>
</evidence>
<keyword evidence="1" id="KW-0678">Repressor</keyword>
<dbReference type="PROSITE" id="PS00356">
    <property type="entry name" value="HTH_LACI_1"/>
    <property type="match status" value="1"/>
</dbReference>
<dbReference type="SUPFAM" id="SSF53822">
    <property type="entry name" value="Periplasmic binding protein-like I"/>
    <property type="match status" value="1"/>
</dbReference>
<protein>
    <submittedName>
        <fullName evidence="7">Probable catabolite control protein A</fullName>
    </submittedName>
</protein>
<dbReference type="PANTHER" id="PTHR30146">
    <property type="entry name" value="LACI-RELATED TRANSCRIPTIONAL REPRESSOR"/>
    <property type="match status" value="1"/>
</dbReference>
<dbReference type="EMBL" id="CZAW01000049">
    <property type="protein sequence ID" value="CUP96076.1"/>
    <property type="molecule type" value="Genomic_DNA"/>
</dbReference>
<dbReference type="Pfam" id="PF00356">
    <property type="entry name" value="LacI"/>
    <property type="match status" value="1"/>
</dbReference>
<proteinExistence type="predicted"/>
<organism evidence="7 8">
    <name type="scientific">Blautia wexlerae</name>
    <dbReference type="NCBI Taxonomy" id="418240"/>
    <lineage>
        <taxon>Bacteria</taxon>
        <taxon>Bacillati</taxon>
        <taxon>Bacillota</taxon>
        <taxon>Clostridia</taxon>
        <taxon>Lachnospirales</taxon>
        <taxon>Lachnospiraceae</taxon>
        <taxon>Blautia</taxon>
    </lineage>
</organism>
<feature type="domain" description="HTH cro/C1-type" evidence="6">
    <location>
        <begin position="22"/>
        <end position="69"/>
    </location>
</feature>
<keyword evidence="4" id="KW-0804">Transcription</keyword>
<dbReference type="CDD" id="cd01392">
    <property type="entry name" value="HTH_LacI"/>
    <property type="match status" value="1"/>
</dbReference>
<dbReference type="SUPFAM" id="SSF47413">
    <property type="entry name" value="lambda repressor-like DNA-binding domains"/>
    <property type="match status" value="1"/>
</dbReference>